<evidence type="ECO:0000313" key="2">
    <source>
        <dbReference type="EMBL" id="CAD8918363.1"/>
    </source>
</evidence>
<gene>
    <name evidence="2" type="ORF">BSP0115_LOCUS11625</name>
</gene>
<feature type="transmembrane region" description="Helical" evidence="1">
    <location>
        <begin position="61"/>
        <end position="80"/>
    </location>
</feature>
<feature type="transmembrane region" description="Helical" evidence="1">
    <location>
        <begin position="34"/>
        <end position="54"/>
    </location>
</feature>
<evidence type="ECO:0000256" key="1">
    <source>
        <dbReference type="SAM" id="Phobius"/>
    </source>
</evidence>
<dbReference type="EMBL" id="HBFS01017240">
    <property type="protein sequence ID" value="CAD8918363.1"/>
    <property type="molecule type" value="Transcribed_RNA"/>
</dbReference>
<accession>A0A7S1CIT9</accession>
<sequence length="144" mass="14991">MDPPAVAGLPLAVTTGVAMGVLTTFYGLEGDVEPLVWTGVSVAWILLFLSRGGLRHPVTALAKRMAFTGVFTGLIQWFNYDTYRASNPWYEAEAAGYAEAGSHWVALAQIGGGVGIGAVWGALTGLALLGAQRVTGIGPKSKKA</sequence>
<organism evidence="2">
    <name type="scientific">Bicosoecida sp. CB-2014</name>
    <dbReference type="NCBI Taxonomy" id="1486930"/>
    <lineage>
        <taxon>Eukaryota</taxon>
        <taxon>Sar</taxon>
        <taxon>Stramenopiles</taxon>
        <taxon>Bigyra</taxon>
        <taxon>Opalozoa</taxon>
        <taxon>Bicosoecida</taxon>
    </lineage>
</organism>
<keyword evidence="1" id="KW-1133">Transmembrane helix</keyword>
<feature type="transmembrane region" description="Helical" evidence="1">
    <location>
        <begin position="106"/>
        <end position="131"/>
    </location>
</feature>
<reference evidence="2" key="1">
    <citation type="submission" date="2021-01" db="EMBL/GenBank/DDBJ databases">
        <authorList>
            <person name="Corre E."/>
            <person name="Pelletier E."/>
            <person name="Niang G."/>
            <person name="Scheremetjew M."/>
            <person name="Finn R."/>
            <person name="Kale V."/>
            <person name="Holt S."/>
            <person name="Cochrane G."/>
            <person name="Meng A."/>
            <person name="Brown T."/>
            <person name="Cohen L."/>
        </authorList>
    </citation>
    <scope>NUCLEOTIDE SEQUENCE</scope>
    <source>
        <strain evidence="2">Ms1</strain>
    </source>
</reference>
<protein>
    <submittedName>
        <fullName evidence="2">Uncharacterized protein</fullName>
    </submittedName>
</protein>
<dbReference type="AlphaFoldDB" id="A0A7S1CIT9"/>
<keyword evidence="1" id="KW-0472">Membrane</keyword>
<name>A0A7S1CIT9_9STRA</name>
<keyword evidence="1" id="KW-0812">Transmembrane</keyword>
<feature type="transmembrane region" description="Helical" evidence="1">
    <location>
        <begin position="7"/>
        <end position="28"/>
    </location>
</feature>
<proteinExistence type="predicted"/>